<accession>A0A382BLE0</accession>
<feature type="non-terminal residue" evidence="1">
    <location>
        <position position="47"/>
    </location>
</feature>
<reference evidence="1" key="1">
    <citation type="submission" date="2018-05" db="EMBL/GenBank/DDBJ databases">
        <authorList>
            <person name="Lanie J.A."/>
            <person name="Ng W.-L."/>
            <person name="Kazmierczak K.M."/>
            <person name="Andrzejewski T.M."/>
            <person name="Davidsen T.M."/>
            <person name="Wayne K.J."/>
            <person name="Tettelin H."/>
            <person name="Glass J.I."/>
            <person name="Rusch D."/>
            <person name="Podicherti R."/>
            <person name="Tsui H.-C.T."/>
            <person name="Winkler M.E."/>
        </authorList>
    </citation>
    <scope>NUCLEOTIDE SEQUENCE</scope>
</reference>
<sequence length="47" mass="5266">MVGATSEPQVQIRAETPMLQFSTVGFLRGRTANVNQMQNLWSSPRDD</sequence>
<gene>
    <name evidence="1" type="ORF">METZ01_LOCUS167205</name>
</gene>
<protein>
    <submittedName>
        <fullName evidence="1">Uncharacterized protein</fullName>
    </submittedName>
</protein>
<organism evidence="1">
    <name type="scientific">marine metagenome</name>
    <dbReference type="NCBI Taxonomy" id="408172"/>
    <lineage>
        <taxon>unclassified sequences</taxon>
        <taxon>metagenomes</taxon>
        <taxon>ecological metagenomes</taxon>
    </lineage>
</organism>
<dbReference type="EMBL" id="UINC01030258">
    <property type="protein sequence ID" value="SVB14351.1"/>
    <property type="molecule type" value="Genomic_DNA"/>
</dbReference>
<evidence type="ECO:0000313" key="1">
    <source>
        <dbReference type="EMBL" id="SVB14351.1"/>
    </source>
</evidence>
<name>A0A382BLE0_9ZZZZ</name>
<proteinExistence type="predicted"/>
<dbReference type="AlphaFoldDB" id="A0A382BLE0"/>